<evidence type="ECO:0000256" key="4">
    <source>
        <dbReference type="ARBA" id="ARBA00022801"/>
    </source>
</evidence>
<dbReference type="GO" id="GO:0006308">
    <property type="term" value="P:DNA catabolic process"/>
    <property type="evidence" value="ECO:0007669"/>
    <property type="project" value="UniProtKB-UniRule"/>
</dbReference>
<dbReference type="PANTHER" id="PTHR34137:SF1">
    <property type="entry name" value="EXODEOXYRIBONUCLEASE 7 SMALL SUBUNIT"/>
    <property type="match status" value="1"/>
</dbReference>
<sequence>MSNKNTQDHAALLSRLSELITVLEDSDTNVESALDAFEEGIKVSRAAQSLLTKAEQRVKSLVEVDEDAHDEP</sequence>
<dbReference type="KEGG" id="halc:EY643_02865"/>
<dbReference type="InterPro" id="IPR037004">
    <property type="entry name" value="Exonuc_VII_ssu_sf"/>
</dbReference>
<comment type="catalytic activity">
    <reaction evidence="6">
        <text>Exonucleolytic cleavage in either 5'- to 3'- or 3'- to 5'-direction to yield nucleoside 5'-phosphates.</text>
        <dbReference type="EC" id="3.1.11.6"/>
    </reaction>
</comment>
<dbReference type="HAMAP" id="MF_00337">
    <property type="entry name" value="Exonuc_7_S"/>
    <property type="match status" value="1"/>
</dbReference>
<comment type="similarity">
    <text evidence="1 6">Belongs to the XseB family.</text>
</comment>
<dbReference type="SUPFAM" id="SSF116842">
    <property type="entry name" value="XseB-like"/>
    <property type="match status" value="1"/>
</dbReference>
<dbReference type="GO" id="GO:0005829">
    <property type="term" value="C:cytosol"/>
    <property type="evidence" value="ECO:0007669"/>
    <property type="project" value="TreeGrafter"/>
</dbReference>
<keyword evidence="2 6" id="KW-0963">Cytoplasm</keyword>
<dbReference type="GO" id="GO:0009318">
    <property type="term" value="C:exodeoxyribonuclease VII complex"/>
    <property type="evidence" value="ECO:0007669"/>
    <property type="project" value="UniProtKB-UniRule"/>
</dbReference>
<evidence type="ECO:0000256" key="6">
    <source>
        <dbReference type="HAMAP-Rule" id="MF_00337"/>
    </source>
</evidence>
<dbReference type="Pfam" id="PF02609">
    <property type="entry name" value="Exonuc_VII_S"/>
    <property type="match status" value="1"/>
</dbReference>
<comment type="function">
    <text evidence="6">Bidirectionally degrades single-stranded DNA into large acid-insoluble oligonucleotides, which are then degraded further into small acid-soluble oligonucleotides.</text>
</comment>
<evidence type="ECO:0000313" key="7">
    <source>
        <dbReference type="EMBL" id="QFU74679.1"/>
    </source>
</evidence>
<dbReference type="GO" id="GO:0008855">
    <property type="term" value="F:exodeoxyribonuclease VII activity"/>
    <property type="evidence" value="ECO:0007669"/>
    <property type="project" value="UniProtKB-UniRule"/>
</dbReference>
<organism evidence="7 8">
    <name type="scientific">Halioglobus maricola</name>
    <dbReference type="NCBI Taxonomy" id="2601894"/>
    <lineage>
        <taxon>Bacteria</taxon>
        <taxon>Pseudomonadati</taxon>
        <taxon>Pseudomonadota</taxon>
        <taxon>Gammaproteobacteria</taxon>
        <taxon>Cellvibrionales</taxon>
        <taxon>Halieaceae</taxon>
        <taxon>Halioglobus</taxon>
    </lineage>
</organism>
<dbReference type="AlphaFoldDB" id="A0A5P9NGK9"/>
<evidence type="ECO:0000256" key="1">
    <source>
        <dbReference type="ARBA" id="ARBA00009998"/>
    </source>
</evidence>
<dbReference type="Proteomes" id="UP000326287">
    <property type="component" value="Chromosome"/>
</dbReference>
<dbReference type="PANTHER" id="PTHR34137">
    <property type="entry name" value="EXODEOXYRIBONUCLEASE 7 SMALL SUBUNIT"/>
    <property type="match status" value="1"/>
</dbReference>
<comment type="subcellular location">
    <subcellularLocation>
        <location evidence="6">Cytoplasm</location>
    </subcellularLocation>
</comment>
<dbReference type="EC" id="3.1.11.6" evidence="6"/>
<dbReference type="Gene3D" id="1.10.287.1040">
    <property type="entry name" value="Exonuclease VII, small subunit"/>
    <property type="match status" value="1"/>
</dbReference>
<proteinExistence type="inferred from homology"/>
<dbReference type="InterPro" id="IPR003761">
    <property type="entry name" value="Exonuc_VII_S"/>
</dbReference>
<gene>
    <name evidence="6 7" type="primary">xseB</name>
    <name evidence="7" type="ORF">EY643_02865</name>
</gene>
<dbReference type="NCBIfam" id="TIGR01280">
    <property type="entry name" value="xseB"/>
    <property type="match status" value="1"/>
</dbReference>
<dbReference type="RefSeq" id="WP_152660791.1">
    <property type="nucleotide sequence ID" value="NZ_CP036422.1"/>
</dbReference>
<evidence type="ECO:0000256" key="3">
    <source>
        <dbReference type="ARBA" id="ARBA00022722"/>
    </source>
</evidence>
<keyword evidence="3 6" id="KW-0540">Nuclease</keyword>
<comment type="subunit">
    <text evidence="6">Heterooligomer composed of large and small subunits.</text>
</comment>
<dbReference type="OrthoDB" id="9801128at2"/>
<keyword evidence="5 6" id="KW-0269">Exonuclease</keyword>
<keyword evidence="8" id="KW-1185">Reference proteome</keyword>
<protein>
    <recommendedName>
        <fullName evidence="6">Exodeoxyribonuclease 7 small subunit</fullName>
        <ecNumber evidence="6">3.1.11.6</ecNumber>
    </recommendedName>
    <alternativeName>
        <fullName evidence="6">Exodeoxyribonuclease VII small subunit</fullName>
        <shortName evidence="6">Exonuclease VII small subunit</shortName>
    </alternativeName>
</protein>
<keyword evidence="4 6" id="KW-0378">Hydrolase</keyword>
<evidence type="ECO:0000256" key="2">
    <source>
        <dbReference type="ARBA" id="ARBA00022490"/>
    </source>
</evidence>
<reference evidence="7 8" key="1">
    <citation type="submission" date="2019-02" db="EMBL/GenBank/DDBJ databases">
        <authorList>
            <person name="Li S.-H."/>
        </authorList>
    </citation>
    <scope>NUCLEOTIDE SEQUENCE [LARGE SCALE GENOMIC DNA]</scope>
    <source>
        <strain evidence="7 8">IMCC14385</strain>
    </source>
</reference>
<name>A0A5P9NGK9_9GAMM</name>
<evidence type="ECO:0000256" key="5">
    <source>
        <dbReference type="ARBA" id="ARBA00022839"/>
    </source>
</evidence>
<evidence type="ECO:0000313" key="8">
    <source>
        <dbReference type="Proteomes" id="UP000326287"/>
    </source>
</evidence>
<accession>A0A5P9NGK9</accession>
<dbReference type="EMBL" id="CP036422">
    <property type="protein sequence ID" value="QFU74679.1"/>
    <property type="molecule type" value="Genomic_DNA"/>
</dbReference>